<dbReference type="Gene3D" id="3.40.50.12370">
    <property type="match status" value="1"/>
</dbReference>
<evidence type="ECO:0000313" key="6">
    <source>
        <dbReference type="EMBL" id="EFY07909.1"/>
    </source>
</evidence>
<comment type="subcellular location">
    <subcellularLocation>
        <location evidence="1">Cytoplasm</location>
    </subcellularLocation>
</comment>
<evidence type="ECO:0000256" key="2">
    <source>
        <dbReference type="ARBA" id="ARBA00008791"/>
    </source>
</evidence>
<dbReference type="OrthoDB" id="239260at2"/>
<dbReference type="PANTHER" id="PTHR47892">
    <property type="entry name" value="UNIVERSAL STRESS PROTEIN E"/>
    <property type="match status" value="1"/>
</dbReference>
<keyword evidence="7" id="KW-1185">Reference proteome</keyword>
<reference evidence="6 7" key="1">
    <citation type="submission" date="2011-01" db="EMBL/GenBank/DDBJ databases">
        <authorList>
            <person name="Weinstock G."/>
            <person name="Sodergren E."/>
            <person name="Clifton S."/>
            <person name="Fulton L."/>
            <person name="Fulton B."/>
            <person name="Courtney L."/>
            <person name="Fronick C."/>
            <person name="Harrison M."/>
            <person name="Strong C."/>
            <person name="Farmer C."/>
            <person name="Delahaunty K."/>
            <person name="Markovic C."/>
            <person name="Hall O."/>
            <person name="Minx P."/>
            <person name="Tomlinson C."/>
            <person name="Mitreva M."/>
            <person name="Hou S."/>
            <person name="Chen J."/>
            <person name="Wollam A."/>
            <person name="Pepin K.H."/>
            <person name="Johnson M."/>
            <person name="Bhonagiri V."/>
            <person name="Zhang X."/>
            <person name="Suruliraj S."/>
            <person name="Warren W."/>
            <person name="Chinwalla A."/>
            <person name="Mardis E.R."/>
            <person name="Wilson R.K."/>
        </authorList>
    </citation>
    <scope>NUCLEOTIDE SEQUENCE [LARGE SCALE GENOMIC DNA]</scope>
    <source>
        <strain evidence="7">DSM 22608 / JCM 16073 / KCTC 15190 / YIT 12066</strain>
    </source>
</reference>
<comment type="caution">
    <text evidence="6">The sequence shown here is derived from an EMBL/GenBank/DDBJ whole genome shotgun (WGS) entry which is preliminary data.</text>
</comment>
<dbReference type="Pfam" id="PF00582">
    <property type="entry name" value="Usp"/>
    <property type="match status" value="1"/>
</dbReference>
<dbReference type="InterPro" id="IPR006016">
    <property type="entry name" value="UspA"/>
</dbReference>
<evidence type="ECO:0000256" key="4">
    <source>
        <dbReference type="ARBA" id="ARBA00037131"/>
    </source>
</evidence>
<evidence type="ECO:0000313" key="7">
    <source>
        <dbReference type="Proteomes" id="UP000018458"/>
    </source>
</evidence>
<dbReference type="AlphaFoldDB" id="E8LHT7"/>
<dbReference type="PANTHER" id="PTHR47892:SF1">
    <property type="entry name" value="UNIVERSAL STRESS PROTEIN E"/>
    <property type="match status" value="1"/>
</dbReference>
<dbReference type="STRING" id="762983.HMPREF9444_00250"/>
<proteinExistence type="inferred from homology"/>
<evidence type="ECO:0000256" key="1">
    <source>
        <dbReference type="ARBA" id="ARBA00004496"/>
    </source>
</evidence>
<protein>
    <submittedName>
        <fullName evidence="6">Universal stress family protein</fullName>
    </submittedName>
</protein>
<organism evidence="6 7">
    <name type="scientific">Succinatimonas hippei (strain DSM 22608 / JCM 16073 / KCTC 15190 / YIT 12066)</name>
    <dbReference type="NCBI Taxonomy" id="762983"/>
    <lineage>
        <taxon>Bacteria</taxon>
        <taxon>Pseudomonadati</taxon>
        <taxon>Pseudomonadota</taxon>
        <taxon>Gammaproteobacteria</taxon>
        <taxon>Aeromonadales</taxon>
        <taxon>Succinivibrionaceae</taxon>
        <taxon>Succinatimonas</taxon>
    </lineage>
</organism>
<feature type="domain" description="UspA" evidence="5">
    <location>
        <begin position="161"/>
        <end position="291"/>
    </location>
</feature>
<accession>E8LHT7</accession>
<gene>
    <name evidence="6" type="ORF">HMPREF9444_00250</name>
</gene>
<dbReference type="SUPFAM" id="SSF52402">
    <property type="entry name" value="Adenine nucleotide alpha hydrolases-like"/>
    <property type="match status" value="2"/>
</dbReference>
<dbReference type="RefSeq" id="WP_009142475.1">
    <property type="nucleotide sequence ID" value="NZ_GL830947.1"/>
</dbReference>
<evidence type="ECO:0000259" key="5">
    <source>
        <dbReference type="Pfam" id="PF00582"/>
    </source>
</evidence>
<dbReference type="HOGENOM" id="CLU_930419_0_0_6"/>
<evidence type="ECO:0000256" key="3">
    <source>
        <dbReference type="ARBA" id="ARBA00022490"/>
    </source>
</evidence>
<dbReference type="GO" id="GO:0005737">
    <property type="term" value="C:cytoplasm"/>
    <property type="evidence" value="ECO:0007669"/>
    <property type="project" value="UniProtKB-SubCell"/>
</dbReference>
<comment type="similarity">
    <text evidence="2">Belongs to the universal stress protein A family.</text>
</comment>
<comment type="function">
    <text evidence="4">Required for resistance to DNA-damaging agents.</text>
</comment>
<dbReference type="Proteomes" id="UP000018458">
    <property type="component" value="Unassembled WGS sequence"/>
</dbReference>
<sequence>MDGEKMRVLVLLKPGEVQPAMERAAEFARFMPELEVVACRVIHEFDDLTKPTLEQQMSREMLKISQRYPSINHFIPKIIFNKNVPEAFVMEAKEGNYLFAIISANKRNTIKDLFISTIDCSIMRLISIPLLVVKDAHAPQRLGKAILLCIDFEAEDHEVLADDKLFEAATMFANNFNGEIHVANVVSPLHLGIRTRNTSMSPMFRQAGPADDRADYHGDLLKEFADKHGIPAERTHVLIGRVDEEIPHLSHDIEARMVCMGMSPNNGLLGAMNSGASELVLEQIKGDLFIVNGIKMMED</sequence>
<dbReference type="EMBL" id="AEVO01000009">
    <property type="protein sequence ID" value="EFY07909.1"/>
    <property type="molecule type" value="Genomic_DNA"/>
</dbReference>
<keyword evidence="3" id="KW-0963">Cytoplasm</keyword>
<name>E8LHT7_SUCHY</name>